<dbReference type="EMBL" id="JARQBJ010000003">
    <property type="protein sequence ID" value="MDT2810497.1"/>
    <property type="molecule type" value="Genomic_DNA"/>
</dbReference>
<feature type="transmembrane region" description="Helical" evidence="1">
    <location>
        <begin position="58"/>
        <end position="78"/>
    </location>
</feature>
<comment type="caution">
    <text evidence="2">The sequence shown here is derived from an EMBL/GenBank/DDBJ whole genome shotgun (WGS) entry which is preliminary data.</text>
</comment>
<proteinExistence type="predicted"/>
<sequence length="162" mass="17398">MVEFLFGLVVMGAMAFFDRLPQLVAKGVLVLAILFSGGIAGVMGYGCLRALIDGNWPFAGILFLVFGLFFGVMLKCLLKLIQVNHVLAPRLAIGFKLIQCGFIGCFFLGLFGLLVVDTFAPIAPETMPIWRRVGLLLLAAGGAAGYGWQTMKQLKALLADAL</sequence>
<keyword evidence="1" id="KW-1133">Transmembrane helix</keyword>
<feature type="transmembrane region" description="Helical" evidence="1">
    <location>
        <begin position="129"/>
        <end position="148"/>
    </location>
</feature>
<evidence type="ECO:0000313" key="2">
    <source>
        <dbReference type="EMBL" id="MDT2810497.1"/>
    </source>
</evidence>
<feature type="transmembrane region" description="Helical" evidence="1">
    <location>
        <begin position="98"/>
        <end position="123"/>
    </location>
</feature>
<protein>
    <submittedName>
        <fullName evidence="2">Uncharacterized protein</fullName>
    </submittedName>
</protein>
<accession>A0AAW8U2J8</accession>
<feature type="transmembrane region" description="Helical" evidence="1">
    <location>
        <begin position="28"/>
        <end position="52"/>
    </location>
</feature>
<keyword evidence="1" id="KW-0812">Transmembrane</keyword>
<organism evidence="2 3">
    <name type="scientific">Enterococcus asini</name>
    <dbReference type="NCBI Taxonomy" id="57732"/>
    <lineage>
        <taxon>Bacteria</taxon>
        <taxon>Bacillati</taxon>
        <taxon>Bacillota</taxon>
        <taxon>Bacilli</taxon>
        <taxon>Lactobacillales</taxon>
        <taxon>Enterococcaceae</taxon>
        <taxon>Enterococcus</taxon>
    </lineage>
</organism>
<evidence type="ECO:0000256" key="1">
    <source>
        <dbReference type="SAM" id="Phobius"/>
    </source>
</evidence>
<dbReference type="AlphaFoldDB" id="A0AAW8U2J8"/>
<name>A0AAW8U2J8_9ENTE</name>
<evidence type="ECO:0000313" key="3">
    <source>
        <dbReference type="Proteomes" id="UP001256711"/>
    </source>
</evidence>
<dbReference type="RefSeq" id="WP_118339507.1">
    <property type="nucleotide sequence ID" value="NZ_CABJBY010000001.1"/>
</dbReference>
<gene>
    <name evidence="2" type="ORF">P7H43_08365</name>
</gene>
<dbReference type="Proteomes" id="UP001256711">
    <property type="component" value="Unassembled WGS sequence"/>
</dbReference>
<keyword evidence="1" id="KW-0472">Membrane</keyword>
<reference evidence="2" key="1">
    <citation type="submission" date="2023-03" db="EMBL/GenBank/DDBJ databases">
        <authorList>
            <person name="Shen W."/>
            <person name="Cai J."/>
        </authorList>
    </citation>
    <scope>NUCLEOTIDE SEQUENCE</scope>
    <source>
        <strain evidence="2">B226-2</strain>
    </source>
</reference>